<dbReference type="CDD" id="cd02020">
    <property type="entry name" value="CMPK"/>
    <property type="match status" value="1"/>
</dbReference>
<evidence type="ECO:0000259" key="9">
    <source>
        <dbReference type="Pfam" id="PF02224"/>
    </source>
</evidence>
<keyword evidence="2 8" id="KW-0808">Transferase</keyword>
<dbReference type="Proteomes" id="UP000435649">
    <property type="component" value="Unassembled WGS sequence"/>
</dbReference>
<keyword evidence="4 8" id="KW-0418">Kinase</keyword>
<dbReference type="Gene3D" id="3.40.50.300">
    <property type="entry name" value="P-loop containing nucleotide triphosphate hydrolases"/>
    <property type="match status" value="1"/>
</dbReference>
<sequence length="223" mass="23753">MSNCIAIDGPAASGKSTIAKRIAEKLNIAYINTGSLYRAVALAALRAGRDLASIDRGFLDTLQLEYAKDAAGGYELKLNGAFPGPALRTPEVAAGASLVATRPIVRDYLLDVQRGFAGERMVVMEGRDIGTVIFPDAAFKFFVTATPEERARRRLAQDGEAADGATLAEVAREIAARDKQDSERSVAPLKPAADAAVIDTTGLSIDEAVDTIIGRMTRQQEEK</sequence>
<dbReference type="AlphaFoldDB" id="A0A844G6X0"/>
<evidence type="ECO:0000313" key="11">
    <source>
        <dbReference type="Proteomes" id="UP000435649"/>
    </source>
</evidence>
<dbReference type="InterPro" id="IPR011994">
    <property type="entry name" value="Cytidylate_kinase_dom"/>
</dbReference>
<keyword evidence="11" id="KW-1185">Reference proteome</keyword>
<reference evidence="10 11" key="1">
    <citation type="submission" date="2019-08" db="EMBL/GenBank/DDBJ databases">
        <title>In-depth cultivation of the pig gut microbiome towards novel bacterial diversity and tailored functional studies.</title>
        <authorList>
            <person name="Wylensek D."/>
            <person name="Hitch T.C.A."/>
            <person name="Clavel T."/>
        </authorList>
    </citation>
    <scope>NUCLEOTIDE SEQUENCE [LARGE SCALE GENOMIC DNA]</scope>
    <source>
        <strain evidence="10 11">BBE-744-WT-12</strain>
    </source>
</reference>
<dbReference type="InterPro" id="IPR027417">
    <property type="entry name" value="P-loop_NTPase"/>
</dbReference>
<dbReference type="EMBL" id="VUNS01000016">
    <property type="protein sequence ID" value="MST98198.1"/>
    <property type="molecule type" value="Genomic_DNA"/>
</dbReference>
<feature type="domain" description="Cytidylate kinase" evidence="9">
    <location>
        <begin position="5"/>
        <end position="216"/>
    </location>
</feature>
<dbReference type="Pfam" id="PF02224">
    <property type="entry name" value="Cytidylate_kin"/>
    <property type="match status" value="1"/>
</dbReference>
<organism evidence="10 11">
    <name type="scientific">Victivallis lenta</name>
    <dbReference type="NCBI Taxonomy" id="2606640"/>
    <lineage>
        <taxon>Bacteria</taxon>
        <taxon>Pseudomonadati</taxon>
        <taxon>Lentisphaerota</taxon>
        <taxon>Lentisphaeria</taxon>
        <taxon>Victivallales</taxon>
        <taxon>Victivallaceae</taxon>
        <taxon>Victivallis</taxon>
    </lineage>
</organism>
<evidence type="ECO:0000256" key="5">
    <source>
        <dbReference type="ARBA" id="ARBA00022840"/>
    </source>
</evidence>
<proteinExistence type="inferred from homology"/>
<protein>
    <recommendedName>
        <fullName evidence="8">Cytidylate kinase</fullName>
        <shortName evidence="8">CK</shortName>
        <ecNumber evidence="8">2.7.4.25</ecNumber>
    </recommendedName>
    <alternativeName>
        <fullName evidence="8">Cytidine monophosphate kinase</fullName>
        <shortName evidence="8">CMP kinase</shortName>
    </alternativeName>
</protein>
<evidence type="ECO:0000256" key="6">
    <source>
        <dbReference type="ARBA" id="ARBA00047615"/>
    </source>
</evidence>
<evidence type="ECO:0000256" key="3">
    <source>
        <dbReference type="ARBA" id="ARBA00022741"/>
    </source>
</evidence>
<dbReference type="EC" id="2.7.4.25" evidence="8"/>
<dbReference type="GO" id="GO:0005737">
    <property type="term" value="C:cytoplasm"/>
    <property type="evidence" value="ECO:0007669"/>
    <property type="project" value="UniProtKB-SubCell"/>
</dbReference>
<evidence type="ECO:0000256" key="1">
    <source>
        <dbReference type="ARBA" id="ARBA00009427"/>
    </source>
</evidence>
<dbReference type="RefSeq" id="WP_154419297.1">
    <property type="nucleotide sequence ID" value="NZ_VUNS01000016.1"/>
</dbReference>
<comment type="caution">
    <text evidence="10">The sequence shown here is derived from an EMBL/GenBank/DDBJ whole genome shotgun (WGS) entry which is preliminary data.</text>
</comment>
<gene>
    <name evidence="8" type="primary">cmk</name>
    <name evidence="10" type="ORF">FYJ85_14230</name>
</gene>
<keyword evidence="8" id="KW-0963">Cytoplasm</keyword>
<name>A0A844G6X0_9BACT</name>
<evidence type="ECO:0000256" key="4">
    <source>
        <dbReference type="ARBA" id="ARBA00022777"/>
    </source>
</evidence>
<evidence type="ECO:0000256" key="8">
    <source>
        <dbReference type="HAMAP-Rule" id="MF_00238"/>
    </source>
</evidence>
<evidence type="ECO:0000313" key="10">
    <source>
        <dbReference type="EMBL" id="MST98198.1"/>
    </source>
</evidence>
<dbReference type="SUPFAM" id="SSF52540">
    <property type="entry name" value="P-loop containing nucleoside triphosphate hydrolases"/>
    <property type="match status" value="1"/>
</dbReference>
<comment type="subcellular location">
    <subcellularLocation>
        <location evidence="8">Cytoplasm</location>
    </subcellularLocation>
</comment>
<dbReference type="InterPro" id="IPR003136">
    <property type="entry name" value="Cytidylate_kin"/>
</dbReference>
<comment type="catalytic activity">
    <reaction evidence="6 8">
        <text>dCMP + ATP = dCDP + ADP</text>
        <dbReference type="Rhea" id="RHEA:25094"/>
        <dbReference type="ChEBI" id="CHEBI:30616"/>
        <dbReference type="ChEBI" id="CHEBI:57566"/>
        <dbReference type="ChEBI" id="CHEBI:58593"/>
        <dbReference type="ChEBI" id="CHEBI:456216"/>
        <dbReference type="EC" id="2.7.4.25"/>
    </reaction>
</comment>
<evidence type="ECO:0000256" key="7">
    <source>
        <dbReference type="ARBA" id="ARBA00048478"/>
    </source>
</evidence>
<dbReference type="GO" id="GO:0006220">
    <property type="term" value="P:pyrimidine nucleotide metabolic process"/>
    <property type="evidence" value="ECO:0007669"/>
    <property type="project" value="UniProtKB-UniRule"/>
</dbReference>
<dbReference type="GO" id="GO:0005524">
    <property type="term" value="F:ATP binding"/>
    <property type="evidence" value="ECO:0007669"/>
    <property type="project" value="UniProtKB-UniRule"/>
</dbReference>
<dbReference type="NCBIfam" id="TIGR00017">
    <property type="entry name" value="cmk"/>
    <property type="match status" value="1"/>
</dbReference>
<keyword evidence="3 8" id="KW-0547">Nucleotide-binding</keyword>
<keyword evidence="5 8" id="KW-0067">ATP-binding</keyword>
<comment type="similarity">
    <text evidence="1 8">Belongs to the cytidylate kinase family. Type 1 subfamily.</text>
</comment>
<feature type="binding site" evidence="8">
    <location>
        <begin position="9"/>
        <end position="17"/>
    </location>
    <ligand>
        <name>ATP</name>
        <dbReference type="ChEBI" id="CHEBI:30616"/>
    </ligand>
</feature>
<evidence type="ECO:0000256" key="2">
    <source>
        <dbReference type="ARBA" id="ARBA00022679"/>
    </source>
</evidence>
<dbReference type="HAMAP" id="MF_00238">
    <property type="entry name" value="Cytidyl_kinase_type1"/>
    <property type="match status" value="1"/>
</dbReference>
<comment type="catalytic activity">
    <reaction evidence="7 8">
        <text>CMP + ATP = CDP + ADP</text>
        <dbReference type="Rhea" id="RHEA:11600"/>
        <dbReference type="ChEBI" id="CHEBI:30616"/>
        <dbReference type="ChEBI" id="CHEBI:58069"/>
        <dbReference type="ChEBI" id="CHEBI:60377"/>
        <dbReference type="ChEBI" id="CHEBI:456216"/>
        <dbReference type="EC" id="2.7.4.25"/>
    </reaction>
</comment>
<dbReference type="GO" id="GO:0036431">
    <property type="term" value="F:dCMP kinase activity"/>
    <property type="evidence" value="ECO:0007669"/>
    <property type="project" value="InterPro"/>
</dbReference>
<accession>A0A844G6X0</accession>